<organism evidence="1">
    <name type="scientific">bioreactor metagenome</name>
    <dbReference type="NCBI Taxonomy" id="1076179"/>
    <lineage>
        <taxon>unclassified sequences</taxon>
        <taxon>metagenomes</taxon>
        <taxon>ecological metagenomes</taxon>
    </lineage>
</organism>
<proteinExistence type="predicted"/>
<reference evidence="1" key="1">
    <citation type="submission" date="2019-08" db="EMBL/GenBank/DDBJ databases">
        <authorList>
            <person name="Kucharzyk K."/>
            <person name="Murdoch R.W."/>
            <person name="Higgins S."/>
            <person name="Loffler F."/>
        </authorList>
    </citation>
    <scope>NUCLEOTIDE SEQUENCE</scope>
</reference>
<dbReference type="EMBL" id="VSSQ01000062">
    <property type="protein sequence ID" value="MPL71891.1"/>
    <property type="molecule type" value="Genomic_DNA"/>
</dbReference>
<name>A0A644U1Y7_9ZZZZ</name>
<sequence length="66" mass="7444">MAQGLGHIKLSDRKILVLARQGKTTWSYKLRKSGKEGFEVMDNDFLASEEGKEYLDKILNGQSVTL</sequence>
<gene>
    <name evidence="1" type="ORF">SDC9_17670</name>
</gene>
<comment type="caution">
    <text evidence="1">The sequence shown here is derived from an EMBL/GenBank/DDBJ whole genome shotgun (WGS) entry which is preliminary data.</text>
</comment>
<accession>A0A644U1Y7</accession>
<protein>
    <submittedName>
        <fullName evidence="1">Uncharacterized protein</fullName>
    </submittedName>
</protein>
<evidence type="ECO:0000313" key="1">
    <source>
        <dbReference type="EMBL" id="MPL71891.1"/>
    </source>
</evidence>
<dbReference type="AlphaFoldDB" id="A0A644U1Y7"/>